<evidence type="ECO:0000313" key="5">
    <source>
        <dbReference type="EMBL" id="REF97412.1"/>
    </source>
</evidence>
<dbReference type="InterPro" id="IPR036390">
    <property type="entry name" value="WH_DNA-bd_sf"/>
</dbReference>
<dbReference type="RefSeq" id="WP_116068861.1">
    <property type="nucleotide sequence ID" value="NZ_BONB01000014.1"/>
</dbReference>
<keyword evidence="2" id="KW-0805">Transcription regulation</keyword>
<reference evidence="5 6" key="1">
    <citation type="submission" date="2018-08" db="EMBL/GenBank/DDBJ databases">
        <title>Sequencing the genomes of 1000 actinobacteria strains.</title>
        <authorList>
            <person name="Klenk H.-P."/>
        </authorList>
    </citation>
    <scope>NUCLEOTIDE SEQUENCE [LARGE SCALE GENOMIC DNA]</scope>
    <source>
        <strain evidence="5 6">DSM 44099</strain>
    </source>
</reference>
<name>A0A3D9ZLM6_9ACTN</name>
<gene>
    <name evidence="5" type="ORF">DFJ67_3410</name>
</gene>
<dbReference type="OrthoDB" id="9813987at2"/>
<accession>A0A3D9ZLM6</accession>
<evidence type="ECO:0000256" key="2">
    <source>
        <dbReference type="ARBA" id="ARBA00023015"/>
    </source>
</evidence>
<dbReference type="SUPFAM" id="SSF46785">
    <property type="entry name" value="Winged helix' DNA-binding domain"/>
    <property type="match status" value="1"/>
</dbReference>
<keyword evidence="6" id="KW-1185">Reference proteome</keyword>
<organism evidence="5 6">
    <name type="scientific">Asanoa ferruginea</name>
    <dbReference type="NCBI Taxonomy" id="53367"/>
    <lineage>
        <taxon>Bacteria</taxon>
        <taxon>Bacillati</taxon>
        <taxon>Actinomycetota</taxon>
        <taxon>Actinomycetes</taxon>
        <taxon>Micromonosporales</taxon>
        <taxon>Micromonosporaceae</taxon>
        <taxon>Asanoa</taxon>
    </lineage>
</organism>
<comment type="similarity">
    <text evidence="1">Belongs to the BlaI transcriptional regulatory family.</text>
</comment>
<keyword evidence="3" id="KW-0238">DNA-binding</keyword>
<comment type="caution">
    <text evidence="5">The sequence shown here is derived from an EMBL/GenBank/DDBJ whole genome shotgun (WGS) entry which is preliminary data.</text>
</comment>
<proteinExistence type="inferred from homology"/>
<dbReference type="GO" id="GO:0003677">
    <property type="term" value="F:DNA binding"/>
    <property type="evidence" value="ECO:0007669"/>
    <property type="project" value="UniProtKB-KW"/>
</dbReference>
<dbReference type="Gene3D" id="1.10.10.10">
    <property type="entry name" value="Winged helix-like DNA-binding domain superfamily/Winged helix DNA-binding domain"/>
    <property type="match status" value="1"/>
</dbReference>
<sequence length="126" mass="13680">MAVNAGAGRRPHGALEAEILATLAAADGPLSPTEVQRALGHDLAYNTVQTILIRLLEKDAVQRRAQGRGHVYWVKHEEASEAARRMRATLAGRPDRSAVLQRFAAELDDDDARTLRALLAEPPEAP</sequence>
<evidence type="ECO:0000256" key="3">
    <source>
        <dbReference type="ARBA" id="ARBA00023125"/>
    </source>
</evidence>
<dbReference type="Pfam" id="PF03965">
    <property type="entry name" value="Penicillinase_R"/>
    <property type="match status" value="1"/>
</dbReference>
<protein>
    <submittedName>
        <fullName evidence="5">Putative transcriptional regulator</fullName>
    </submittedName>
</protein>
<dbReference type="InterPro" id="IPR036388">
    <property type="entry name" value="WH-like_DNA-bd_sf"/>
</dbReference>
<dbReference type="InterPro" id="IPR005650">
    <property type="entry name" value="BlaI_family"/>
</dbReference>
<evidence type="ECO:0000256" key="1">
    <source>
        <dbReference type="ARBA" id="ARBA00011046"/>
    </source>
</evidence>
<evidence type="ECO:0000313" key="6">
    <source>
        <dbReference type="Proteomes" id="UP000256913"/>
    </source>
</evidence>
<dbReference type="GO" id="GO:0045892">
    <property type="term" value="P:negative regulation of DNA-templated transcription"/>
    <property type="evidence" value="ECO:0007669"/>
    <property type="project" value="InterPro"/>
</dbReference>
<dbReference type="Proteomes" id="UP000256913">
    <property type="component" value="Unassembled WGS sequence"/>
</dbReference>
<dbReference type="AlphaFoldDB" id="A0A3D9ZLM6"/>
<evidence type="ECO:0000256" key="4">
    <source>
        <dbReference type="ARBA" id="ARBA00023163"/>
    </source>
</evidence>
<dbReference type="EMBL" id="QUMQ01000001">
    <property type="protein sequence ID" value="REF97412.1"/>
    <property type="molecule type" value="Genomic_DNA"/>
</dbReference>
<keyword evidence="4" id="KW-0804">Transcription</keyword>